<feature type="transmembrane region" description="Helical" evidence="5">
    <location>
        <begin position="76"/>
        <end position="99"/>
    </location>
</feature>
<keyword evidence="2 5" id="KW-0812">Transmembrane</keyword>
<dbReference type="OMA" id="AEILMFV"/>
<name>A0A0M4F7J4_DROBS</name>
<dbReference type="GO" id="GO:0016020">
    <property type="term" value="C:membrane"/>
    <property type="evidence" value="ECO:0007669"/>
    <property type="project" value="UniProtKB-SubCell"/>
</dbReference>
<evidence type="ECO:0000256" key="3">
    <source>
        <dbReference type="ARBA" id="ARBA00022989"/>
    </source>
</evidence>
<proteinExistence type="predicted"/>
<evidence type="ECO:0000256" key="4">
    <source>
        <dbReference type="ARBA" id="ARBA00023136"/>
    </source>
</evidence>
<feature type="transmembrane region" description="Helical" evidence="5">
    <location>
        <begin position="105"/>
        <end position="127"/>
    </location>
</feature>
<dbReference type="AlphaFoldDB" id="A0A0M4F7J4"/>
<dbReference type="Pfam" id="PF09799">
    <property type="entry name" value="Transmemb_17"/>
    <property type="match status" value="1"/>
</dbReference>
<dbReference type="EMBL" id="CP012526">
    <property type="protein sequence ID" value="ALC47857.1"/>
    <property type="molecule type" value="Genomic_DNA"/>
</dbReference>
<dbReference type="GO" id="GO:1905515">
    <property type="term" value="P:non-motile cilium assembly"/>
    <property type="evidence" value="ECO:0007669"/>
    <property type="project" value="TreeGrafter"/>
</dbReference>
<reference evidence="6 7" key="1">
    <citation type="submission" date="2015-08" db="EMBL/GenBank/DDBJ databases">
        <title>Ancestral chromatin configuration constrains chromatin evolution on differentiating sex chromosomes in Drosophila.</title>
        <authorList>
            <person name="Zhou Q."/>
            <person name="Bachtrog D."/>
        </authorList>
    </citation>
    <scope>NUCLEOTIDE SEQUENCE [LARGE SCALE GENOMIC DNA]</scope>
    <source>
        <tissue evidence="6">Whole larvae</tissue>
    </source>
</reference>
<feature type="transmembrane region" description="Helical" evidence="5">
    <location>
        <begin position="47"/>
        <end position="64"/>
    </location>
</feature>
<accession>A0A0M4F7J4</accession>
<keyword evidence="7" id="KW-1185">Reference proteome</keyword>
<organism evidence="6 7">
    <name type="scientific">Drosophila busckii</name>
    <name type="common">Fruit fly</name>
    <dbReference type="NCBI Taxonomy" id="30019"/>
    <lineage>
        <taxon>Eukaryota</taxon>
        <taxon>Metazoa</taxon>
        <taxon>Ecdysozoa</taxon>
        <taxon>Arthropoda</taxon>
        <taxon>Hexapoda</taxon>
        <taxon>Insecta</taxon>
        <taxon>Pterygota</taxon>
        <taxon>Neoptera</taxon>
        <taxon>Endopterygota</taxon>
        <taxon>Diptera</taxon>
        <taxon>Brachycera</taxon>
        <taxon>Muscomorpha</taxon>
        <taxon>Ephydroidea</taxon>
        <taxon>Drosophilidae</taxon>
        <taxon>Drosophila</taxon>
    </lineage>
</organism>
<dbReference type="OrthoDB" id="262535at2759"/>
<evidence type="ECO:0000256" key="5">
    <source>
        <dbReference type="SAM" id="Phobius"/>
    </source>
</evidence>
<evidence type="ECO:0000256" key="1">
    <source>
        <dbReference type="ARBA" id="ARBA00004141"/>
    </source>
</evidence>
<dbReference type="Proteomes" id="UP000494163">
    <property type="component" value="Chromosome 3R"/>
</dbReference>
<protein>
    <submittedName>
        <fullName evidence="6">CG8116</fullName>
    </submittedName>
</protein>
<dbReference type="PANTHER" id="PTHR13531:SF0">
    <property type="entry name" value="GEO07735P1-RELATED"/>
    <property type="match status" value="1"/>
</dbReference>
<dbReference type="PANTHER" id="PTHR13531">
    <property type="entry name" value="GEO07735P1-RELATED-RELATED"/>
    <property type="match status" value="1"/>
</dbReference>
<evidence type="ECO:0000256" key="2">
    <source>
        <dbReference type="ARBA" id="ARBA00022692"/>
    </source>
</evidence>
<keyword evidence="3 5" id="KW-1133">Transmembrane helix</keyword>
<sequence length="136" mass="15244">MNASLIYEILMYLNSFYFGMYAAFEVGVGVLKAINLEYGENILSREATILLSLFIIETLRIVFGRKSSLSDRGWQATASVILTLPSLAIVIYLCCFQTFVLKLEIILSALMIILQGAELVYASIFICTMCRPVTYT</sequence>
<feature type="transmembrane region" description="Helical" evidence="5">
    <location>
        <begin position="12"/>
        <end position="35"/>
    </location>
</feature>
<gene>
    <name evidence="6" type="ORF">Dbus_chr3Rg2607</name>
</gene>
<dbReference type="STRING" id="30019.A0A0M4F7J4"/>
<keyword evidence="4 5" id="KW-0472">Membrane</keyword>
<dbReference type="InterPro" id="IPR019184">
    <property type="entry name" value="Uncharacterised_TM-17"/>
</dbReference>
<evidence type="ECO:0000313" key="6">
    <source>
        <dbReference type="EMBL" id="ALC47857.1"/>
    </source>
</evidence>
<comment type="subcellular location">
    <subcellularLocation>
        <location evidence="1">Membrane</location>
        <topology evidence="1">Multi-pass membrane protein</topology>
    </subcellularLocation>
</comment>
<evidence type="ECO:0000313" key="7">
    <source>
        <dbReference type="Proteomes" id="UP000494163"/>
    </source>
</evidence>
<dbReference type="GO" id="GO:0035869">
    <property type="term" value="C:ciliary transition zone"/>
    <property type="evidence" value="ECO:0007669"/>
    <property type="project" value="TreeGrafter"/>
</dbReference>